<protein>
    <submittedName>
        <fullName evidence="3">RepB</fullName>
    </submittedName>
</protein>
<dbReference type="AlphaFoldDB" id="Q6WAV8"/>
<gene>
    <name evidence="3" type="primary">repB</name>
</gene>
<dbReference type="Pfam" id="PF01051">
    <property type="entry name" value="Rep3_N"/>
    <property type="match status" value="1"/>
</dbReference>
<evidence type="ECO:0000313" key="3">
    <source>
        <dbReference type="EMBL" id="AAQ73621.1"/>
    </source>
</evidence>
<dbReference type="Gene3D" id="1.10.10.10">
    <property type="entry name" value="Winged helix-like DNA-binding domain superfamily/Winged helix DNA-binding domain"/>
    <property type="match status" value="2"/>
</dbReference>
<dbReference type="RefSeq" id="WP_011154431.1">
    <property type="nucleotide sequence ID" value="NC_005245.1"/>
</dbReference>
<dbReference type="EMBL" id="AY300023">
    <property type="protein sequence ID" value="AAQ73621.1"/>
    <property type="molecule type" value="Genomic_DNA"/>
</dbReference>
<dbReference type="Pfam" id="PF21205">
    <property type="entry name" value="Rep3_C"/>
    <property type="match status" value="1"/>
</dbReference>
<feature type="domain" description="Initiator Rep protein WH1" evidence="2">
    <location>
        <begin position="7"/>
        <end position="147"/>
    </location>
</feature>
<sequence length="326" mass="38813">MSSELTIYKDNYLVEASYRLTLMEQRIVLYAISKLNPKEPQREHSFYVNDLIKFFPDIEPSSAYRALREAVYKLSERWVRTEHPKYIKEFRWVSSRTYFKDEGRIDIAFTPEIMPYLSQLEQQFTRYQLKNISSFKGTYSIRLYELLTQYRSTGNRVINLEDLRDRLQVKDKYPTFKAFNQWVIKPAIKEINEKSDLKVEYDTIALRRAVAALLFTVTPKEAEKPVKKRPKFPHKNKYGKFVKLDRIDPKMSSAEYGSYVRDCLKILEDFYSNIEDVPNEDLLYYWIFLAVNQSHKSKLGSKNTFANELRRRGYKIVGCELVKLEK</sequence>
<geneLocation type="plasmid" evidence="3">
    <name>p250</name>
</geneLocation>
<dbReference type="SUPFAM" id="SSF46785">
    <property type="entry name" value="Winged helix' DNA-binding domain"/>
    <property type="match status" value="2"/>
</dbReference>
<name>Q6WAV8_AVIPA</name>
<dbReference type="InterPro" id="IPR036390">
    <property type="entry name" value="WH_DNA-bd_sf"/>
</dbReference>
<keyword evidence="3" id="KW-0614">Plasmid</keyword>
<dbReference type="InterPro" id="IPR000525">
    <property type="entry name" value="Initiator_Rep_WH1"/>
</dbReference>
<dbReference type="InterPro" id="IPR036388">
    <property type="entry name" value="WH-like_DNA-bd_sf"/>
</dbReference>
<reference evidence="3" key="1">
    <citation type="journal article" date="2003" name="Microbiology">
        <title>Genetic analysis of a plasmid encoding haemocin production in Haemophilus paragallinarum.</title>
        <authorList>
            <person name="Terry T.D."/>
            <person name="Zalucki Y.M."/>
            <person name="Walsh S.L."/>
            <person name="Blackall P.J."/>
            <person name="Jennings M.P."/>
        </authorList>
    </citation>
    <scope>NUCLEOTIDE SEQUENCE</scope>
    <source>
        <strain evidence="3">HP250</strain>
        <plasmid evidence="3">p250</plasmid>
    </source>
</reference>
<dbReference type="GO" id="GO:0006270">
    <property type="term" value="P:DNA replication initiation"/>
    <property type="evidence" value="ECO:0007669"/>
    <property type="project" value="InterPro"/>
</dbReference>
<dbReference type="GO" id="GO:0003887">
    <property type="term" value="F:DNA-directed DNA polymerase activity"/>
    <property type="evidence" value="ECO:0007669"/>
    <property type="project" value="InterPro"/>
</dbReference>
<evidence type="ECO:0000256" key="1">
    <source>
        <dbReference type="ARBA" id="ARBA00038283"/>
    </source>
</evidence>
<organism evidence="3">
    <name type="scientific">Avibacterium paragallinarum</name>
    <name type="common">Haemophilus gallinarum</name>
    <dbReference type="NCBI Taxonomy" id="728"/>
    <lineage>
        <taxon>Bacteria</taxon>
        <taxon>Pseudomonadati</taxon>
        <taxon>Pseudomonadota</taxon>
        <taxon>Gammaproteobacteria</taxon>
        <taxon>Pasteurellales</taxon>
        <taxon>Pasteurellaceae</taxon>
        <taxon>Avibacterium</taxon>
    </lineage>
</organism>
<comment type="similarity">
    <text evidence="1">Belongs to the initiator RepB protein family.</text>
</comment>
<evidence type="ECO:0000259" key="2">
    <source>
        <dbReference type="Pfam" id="PF01051"/>
    </source>
</evidence>
<accession>Q6WAV8</accession>
<proteinExistence type="inferred from homology"/>